<evidence type="ECO:0000259" key="10">
    <source>
        <dbReference type="PROSITE" id="PS51379"/>
    </source>
</evidence>
<evidence type="ECO:0000256" key="1">
    <source>
        <dbReference type="ARBA" id="ARBA00001927"/>
    </source>
</evidence>
<dbReference type="PROSITE" id="PS51379">
    <property type="entry name" value="4FE4S_FER_2"/>
    <property type="match status" value="1"/>
</dbReference>
<evidence type="ECO:0000256" key="8">
    <source>
        <dbReference type="ARBA" id="ARBA00023014"/>
    </source>
</evidence>
<proteinExistence type="predicted"/>
<evidence type="ECO:0000256" key="7">
    <source>
        <dbReference type="ARBA" id="ARBA00023004"/>
    </source>
</evidence>
<accession>A0ABP7NZ27</accession>
<evidence type="ECO:0000256" key="2">
    <source>
        <dbReference type="ARBA" id="ARBA00001966"/>
    </source>
</evidence>
<evidence type="ECO:0000256" key="6">
    <source>
        <dbReference type="ARBA" id="ARBA00022982"/>
    </source>
</evidence>
<keyword evidence="12" id="KW-1185">Reference proteome</keyword>
<comment type="cofactor">
    <cofactor evidence="1">
        <name>[3Fe-4S] cluster</name>
        <dbReference type="ChEBI" id="CHEBI:21137"/>
    </cofactor>
</comment>
<comment type="cofactor">
    <cofactor evidence="2 9">
        <name>[4Fe-4S] cluster</name>
        <dbReference type="ChEBI" id="CHEBI:49883"/>
    </cofactor>
</comment>
<evidence type="ECO:0000313" key="12">
    <source>
        <dbReference type="Proteomes" id="UP001501337"/>
    </source>
</evidence>
<evidence type="ECO:0000256" key="4">
    <source>
        <dbReference type="ARBA" id="ARBA00022485"/>
    </source>
</evidence>
<dbReference type="PANTHER" id="PTHR42859:SF2">
    <property type="entry name" value="FERREDOXIN"/>
    <property type="match status" value="1"/>
</dbReference>
<dbReference type="Pfam" id="PF00037">
    <property type="entry name" value="Fer4"/>
    <property type="match status" value="1"/>
</dbReference>
<dbReference type="InterPro" id="IPR017900">
    <property type="entry name" value="4Fe4S_Fe_S_CS"/>
</dbReference>
<evidence type="ECO:0000313" key="11">
    <source>
        <dbReference type="EMBL" id="GAA3956990.1"/>
    </source>
</evidence>
<name>A0ABP7NZ27_9GAMM</name>
<dbReference type="PRINTS" id="PR00354">
    <property type="entry name" value="7FE8SFRDOXIN"/>
</dbReference>
<keyword evidence="8 9" id="KW-0411">Iron-sulfur</keyword>
<dbReference type="PROSITE" id="PS00198">
    <property type="entry name" value="4FE4S_FER_1"/>
    <property type="match status" value="1"/>
</dbReference>
<dbReference type="Gene3D" id="3.30.70.20">
    <property type="match status" value="1"/>
</dbReference>
<feature type="domain" description="4Fe-4S ferredoxin-type" evidence="10">
    <location>
        <begin position="31"/>
        <end position="60"/>
    </location>
</feature>
<dbReference type="InterPro" id="IPR000813">
    <property type="entry name" value="7Fe_ferredoxin"/>
</dbReference>
<comment type="function">
    <text evidence="9">Ferredoxins are iron-sulfur proteins that transfer electrons in a wide variety of metabolic reactions.</text>
</comment>
<dbReference type="InterPro" id="IPR050294">
    <property type="entry name" value="RnfB_subfamily"/>
</dbReference>
<evidence type="ECO:0000256" key="3">
    <source>
        <dbReference type="ARBA" id="ARBA00022448"/>
    </source>
</evidence>
<protein>
    <recommendedName>
        <fullName evidence="9">Ferredoxin</fullName>
    </recommendedName>
</protein>
<gene>
    <name evidence="11" type="ORF">GCM10022278_14430</name>
</gene>
<dbReference type="EMBL" id="BAABBO010000007">
    <property type="protein sequence ID" value="GAA3956990.1"/>
    <property type="molecule type" value="Genomic_DNA"/>
</dbReference>
<keyword evidence="4 9" id="KW-0004">4Fe-4S</keyword>
<evidence type="ECO:0000256" key="9">
    <source>
        <dbReference type="RuleBase" id="RU365098"/>
    </source>
</evidence>
<reference evidence="12" key="1">
    <citation type="journal article" date="2019" name="Int. J. Syst. Evol. Microbiol.">
        <title>The Global Catalogue of Microorganisms (GCM) 10K type strain sequencing project: providing services to taxonomists for standard genome sequencing and annotation.</title>
        <authorList>
            <consortium name="The Broad Institute Genomics Platform"/>
            <consortium name="The Broad Institute Genome Sequencing Center for Infectious Disease"/>
            <person name="Wu L."/>
            <person name="Ma J."/>
        </authorList>
    </citation>
    <scope>NUCLEOTIDE SEQUENCE [LARGE SCALE GENOMIC DNA]</scope>
    <source>
        <strain evidence="12">JCM 17555</strain>
    </source>
</reference>
<keyword evidence="3 9" id="KW-0813">Transport</keyword>
<dbReference type="RefSeq" id="WP_344804779.1">
    <property type="nucleotide sequence ID" value="NZ_BAABBO010000007.1"/>
</dbReference>
<sequence>MTYVVTQSCSDSQLTNCVDVCPVDAFREGPEMLYIDPDVCIDCNACLSECPVRAIYPEQAVPEAMLDDIQLNAIESKRYPVIRESREPEPGVRVSDPVVASSVEAAPGTGQSSGKRRFAVVGAGPSGFYATEEILNRSRMPKSTFSIDCPRHSGWCATGWPRITRRSNPSPITSTALHDLLGFVFSVMSR</sequence>
<dbReference type="Gene3D" id="3.40.50.720">
    <property type="entry name" value="NAD(P)-binding Rossmann-like Domain"/>
    <property type="match status" value="1"/>
</dbReference>
<dbReference type="Proteomes" id="UP001501337">
    <property type="component" value="Unassembled WGS sequence"/>
</dbReference>
<keyword evidence="6 9" id="KW-0249">Electron transport</keyword>
<dbReference type="SUPFAM" id="SSF54862">
    <property type="entry name" value="4Fe-4S ferredoxins"/>
    <property type="match status" value="1"/>
</dbReference>
<organism evidence="11 12">
    <name type="scientific">Allohahella marinimesophila</name>
    <dbReference type="NCBI Taxonomy" id="1054972"/>
    <lineage>
        <taxon>Bacteria</taxon>
        <taxon>Pseudomonadati</taxon>
        <taxon>Pseudomonadota</taxon>
        <taxon>Gammaproteobacteria</taxon>
        <taxon>Oceanospirillales</taxon>
        <taxon>Hahellaceae</taxon>
        <taxon>Allohahella</taxon>
    </lineage>
</organism>
<dbReference type="InterPro" id="IPR017896">
    <property type="entry name" value="4Fe4S_Fe-S-bd"/>
</dbReference>
<comment type="caution">
    <text evidence="11">The sequence shown here is derived from an EMBL/GenBank/DDBJ whole genome shotgun (WGS) entry which is preliminary data.</text>
</comment>
<keyword evidence="5 9" id="KW-0479">Metal-binding</keyword>
<keyword evidence="7 9" id="KW-0408">Iron</keyword>
<evidence type="ECO:0000256" key="5">
    <source>
        <dbReference type="ARBA" id="ARBA00022723"/>
    </source>
</evidence>
<dbReference type="PANTHER" id="PTHR42859">
    <property type="entry name" value="OXIDOREDUCTASE"/>
    <property type="match status" value="1"/>
</dbReference>